<dbReference type="AlphaFoldDB" id="A0A5C7EZ32"/>
<sequence length="71" mass="7685">MQVTRKVSAAPTGQIVVVVVQPQYPVFPPVALTACEGKTDNITAKTPAKRENKITLLYIFEDGMISPVIEA</sequence>
<dbReference type="EMBL" id="VOXD01000086">
    <property type="protein sequence ID" value="TXF81179.1"/>
    <property type="molecule type" value="Genomic_DNA"/>
</dbReference>
<proteinExistence type="predicted"/>
<dbReference type="PROSITE" id="PS51257">
    <property type="entry name" value="PROKAR_LIPOPROTEIN"/>
    <property type="match status" value="1"/>
</dbReference>
<organism evidence="1 2">
    <name type="scientific">Neolewinella aurantiaca</name>
    <dbReference type="NCBI Taxonomy" id="2602767"/>
    <lineage>
        <taxon>Bacteria</taxon>
        <taxon>Pseudomonadati</taxon>
        <taxon>Bacteroidota</taxon>
        <taxon>Saprospiria</taxon>
        <taxon>Saprospirales</taxon>
        <taxon>Lewinellaceae</taxon>
        <taxon>Neolewinella</taxon>
    </lineage>
</organism>
<gene>
    <name evidence="1" type="ORF">FUA23_22075</name>
</gene>
<protein>
    <submittedName>
        <fullName evidence="1">Uncharacterized protein</fullName>
    </submittedName>
</protein>
<name>A0A5C7EZ32_9BACT</name>
<dbReference type="Proteomes" id="UP000321907">
    <property type="component" value="Unassembled WGS sequence"/>
</dbReference>
<evidence type="ECO:0000313" key="1">
    <source>
        <dbReference type="EMBL" id="TXF81179.1"/>
    </source>
</evidence>
<evidence type="ECO:0000313" key="2">
    <source>
        <dbReference type="Proteomes" id="UP000321907"/>
    </source>
</evidence>
<accession>A0A5C7EZ32</accession>
<comment type="caution">
    <text evidence="1">The sequence shown here is derived from an EMBL/GenBank/DDBJ whole genome shotgun (WGS) entry which is preliminary data.</text>
</comment>
<keyword evidence="2" id="KW-1185">Reference proteome</keyword>
<reference evidence="1 2" key="1">
    <citation type="submission" date="2019-08" db="EMBL/GenBank/DDBJ databases">
        <title>Lewinella sp. strain SSH13 Genome sequencing and assembly.</title>
        <authorList>
            <person name="Kim I."/>
        </authorList>
    </citation>
    <scope>NUCLEOTIDE SEQUENCE [LARGE SCALE GENOMIC DNA]</scope>
    <source>
        <strain evidence="1 2">SSH13</strain>
    </source>
</reference>